<dbReference type="PANTHER" id="PTHR47385:SF24">
    <property type="entry name" value="MUSCLE-SPECIFIC PROTEIN 20"/>
    <property type="match status" value="1"/>
</dbReference>
<reference evidence="3" key="1">
    <citation type="submission" date="2017-05" db="UniProtKB">
        <authorList>
            <consortium name="EnsemblMetazoa"/>
        </authorList>
    </citation>
    <scope>IDENTIFICATION</scope>
</reference>
<comment type="similarity">
    <text evidence="1">Belongs to the calponin family.</text>
</comment>
<dbReference type="GO" id="GO:0007015">
    <property type="term" value="P:actin filament organization"/>
    <property type="evidence" value="ECO:0007669"/>
    <property type="project" value="TreeGrafter"/>
</dbReference>
<dbReference type="GO" id="GO:0015629">
    <property type="term" value="C:actin cytoskeleton"/>
    <property type="evidence" value="ECO:0007669"/>
    <property type="project" value="TreeGrafter"/>
</dbReference>
<dbReference type="GO" id="GO:0051015">
    <property type="term" value="F:actin filament binding"/>
    <property type="evidence" value="ECO:0007669"/>
    <property type="project" value="TreeGrafter"/>
</dbReference>
<protein>
    <recommendedName>
        <fullName evidence="4">Calponin-homology (CH) domain-containing protein</fullName>
    </recommendedName>
</protein>
<dbReference type="AlphaFoldDB" id="A0A1X7SD78"/>
<evidence type="ECO:0000313" key="3">
    <source>
        <dbReference type="EnsemblMetazoa" id="Aqu2.1.00014_001"/>
    </source>
</evidence>
<feature type="region of interest" description="Disordered" evidence="2">
    <location>
        <begin position="38"/>
        <end position="57"/>
    </location>
</feature>
<dbReference type="EnsemblMetazoa" id="Aqu2.1.00014_001">
    <property type="protein sequence ID" value="Aqu2.1.00014_001"/>
    <property type="gene ID" value="Aqu2.1.00014"/>
</dbReference>
<evidence type="ECO:0008006" key="4">
    <source>
        <dbReference type="Google" id="ProtNLM"/>
    </source>
</evidence>
<name>A0A1X7SD78_AMPQE</name>
<sequence length="57" mass="6174">AQCRDDYDGPPFGPKYAMKNERVFDEATMQEGKTVIGLQMGGNRGASQSGMTPYGLT</sequence>
<dbReference type="PANTHER" id="PTHR47385">
    <property type="entry name" value="CALPONIN"/>
    <property type="match status" value="1"/>
</dbReference>
<organism evidence="3">
    <name type="scientific">Amphimedon queenslandica</name>
    <name type="common">Sponge</name>
    <dbReference type="NCBI Taxonomy" id="400682"/>
    <lineage>
        <taxon>Eukaryota</taxon>
        <taxon>Metazoa</taxon>
        <taxon>Porifera</taxon>
        <taxon>Demospongiae</taxon>
        <taxon>Heteroscleromorpha</taxon>
        <taxon>Haplosclerida</taxon>
        <taxon>Niphatidae</taxon>
        <taxon>Amphimedon</taxon>
    </lineage>
</organism>
<dbReference type="InterPro" id="IPR050606">
    <property type="entry name" value="Calponin-like"/>
</dbReference>
<dbReference type="PROSITE" id="PS51122">
    <property type="entry name" value="CALPONIN_2"/>
    <property type="match status" value="1"/>
</dbReference>
<dbReference type="InterPro" id="IPR000557">
    <property type="entry name" value="Calponin_repeat"/>
</dbReference>
<evidence type="ECO:0000256" key="2">
    <source>
        <dbReference type="SAM" id="MobiDB-lite"/>
    </source>
</evidence>
<accession>A0A1X7SD78</accession>
<dbReference type="STRING" id="400682.A0A1X7SD78"/>
<proteinExistence type="inferred from homology"/>
<dbReference type="Pfam" id="PF00402">
    <property type="entry name" value="Calponin"/>
    <property type="match status" value="1"/>
</dbReference>
<evidence type="ECO:0000256" key="1">
    <source>
        <dbReference type="ARBA" id="ARBA00009631"/>
    </source>
</evidence>
<dbReference type="OMA" id="YAMKNER"/>
<dbReference type="InParanoid" id="A0A1X7SD78"/>